<dbReference type="PANTHER" id="PTHR30061">
    <property type="entry name" value="MALTOSE-BINDING PERIPLASMIC PROTEIN"/>
    <property type="match status" value="1"/>
</dbReference>
<evidence type="ECO:0000313" key="7">
    <source>
        <dbReference type="Proteomes" id="UP000543030"/>
    </source>
</evidence>
<evidence type="ECO:0000256" key="3">
    <source>
        <dbReference type="ARBA" id="ARBA00022597"/>
    </source>
</evidence>
<dbReference type="GO" id="GO:0055052">
    <property type="term" value="C:ATP-binding cassette (ABC) transporter complex, substrate-binding subunit-containing"/>
    <property type="evidence" value="ECO:0007669"/>
    <property type="project" value="TreeGrafter"/>
</dbReference>
<dbReference type="GO" id="GO:0015144">
    <property type="term" value="F:carbohydrate transmembrane transporter activity"/>
    <property type="evidence" value="ECO:0007669"/>
    <property type="project" value="InterPro"/>
</dbReference>
<comment type="caution">
    <text evidence="6">The sequence shown here is derived from an EMBL/GenBank/DDBJ whole genome shotgun (WGS) entry which is preliminary data.</text>
</comment>
<dbReference type="GO" id="GO:0042597">
    <property type="term" value="C:periplasmic space"/>
    <property type="evidence" value="ECO:0007669"/>
    <property type="project" value="UniProtKB-SubCell"/>
</dbReference>
<evidence type="ECO:0000256" key="1">
    <source>
        <dbReference type="ARBA" id="ARBA00008520"/>
    </source>
</evidence>
<dbReference type="InterPro" id="IPR006060">
    <property type="entry name" value="Maltose/Cyclodextrin-bd"/>
</dbReference>
<sequence length="401" mass="42397">MDMSSSRLGRVVVSSVAAAVMGLGAMSAFAGEPGKLLIWTNGDKSYKGLMAIGAEFTKATGVQVVVERPEDAPNKFQQAAAAGKGPDIFIWPHDRMGEWATAGLLSPINPSAKVKGEIDPLGWKAWTSGGKTWGYPIAIEAVALVYNKDLVPTPPKSFDDVIALDKKLSGQGKKAILWDYTNTYFTWPLLAAGGGYPFKLKADGTYDANDVGVNNAGAVAGMNTLMKLISTGAMPKSASYAEMEAGVNQGKIGMMITGPWAWENLKKSKINFGVAPIPTVNGKASAPFVGVLGAMLVQSSPNKDLAVEFLENYMLTVKGLKTMNDDVPLGVPANKAFYNELKADPNIAATMKSAQAGNPMPNNPEMGKFWSTMATTLQNITQGRQGVKDGLDAAAAKIKAK</sequence>
<dbReference type="GO" id="GO:0015768">
    <property type="term" value="P:maltose transport"/>
    <property type="evidence" value="ECO:0007669"/>
    <property type="project" value="TreeGrafter"/>
</dbReference>
<dbReference type="PANTHER" id="PTHR30061:SF50">
    <property type="entry name" value="MALTOSE_MALTODEXTRIN-BINDING PERIPLASMIC PROTEIN"/>
    <property type="match status" value="1"/>
</dbReference>
<accession>A0A840RIP9</accession>
<comment type="subcellular location">
    <subcellularLocation>
        <location evidence="5">Periplasm</location>
    </subcellularLocation>
</comment>
<dbReference type="Proteomes" id="UP000543030">
    <property type="component" value="Unassembled WGS sequence"/>
</dbReference>
<comment type="similarity">
    <text evidence="1 5">Belongs to the bacterial solute-binding protein 1 family.</text>
</comment>
<dbReference type="NCBIfam" id="NF007011">
    <property type="entry name" value="PRK09474.1"/>
    <property type="match status" value="1"/>
</dbReference>
<keyword evidence="7" id="KW-1185">Reference proteome</keyword>
<dbReference type="RefSeq" id="WP_184102066.1">
    <property type="nucleotide sequence ID" value="NZ_JACHHN010000006.1"/>
</dbReference>
<gene>
    <name evidence="6" type="ORF">HNQ50_003139</name>
</gene>
<proteinExistence type="inferred from homology"/>
<evidence type="ECO:0000256" key="2">
    <source>
        <dbReference type="ARBA" id="ARBA00022448"/>
    </source>
</evidence>
<dbReference type="InterPro" id="IPR006059">
    <property type="entry name" value="SBP"/>
</dbReference>
<dbReference type="EMBL" id="JACHHN010000006">
    <property type="protein sequence ID" value="MBB5192398.1"/>
    <property type="molecule type" value="Genomic_DNA"/>
</dbReference>
<protein>
    <recommendedName>
        <fullName evidence="5">Maltodextrin-binding protein</fullName>
    </recommendedName>
</protein>
<evidence type="ECO:0000313" key="6">
    <source>
        <dbReference type="EMBL" id="MBB5192398.1"/>
    </source>
</evidence>
<dbReference type="GO" id="GO:0042956">
    <property type="term" value="P:maltodextrin transmembrane transport"/>
    <property type="evidence" value="ECO:0007669"/>
    <property type="project" value="TreeGrafter"/>
</dbReference>
<dbReference type="SUPFAM" id="SSF53850">
    <property type="entry name" value="Periplasmic binding protein-like II"/>
    <property type="match status" value="1"/>
</dbReference>
<comment type="function">
    <text evidence="5">Part of the ABC transporter complex MalEFGK involved in maltose/maltodextrin import. Binds maltose and higher maltodextrins.</text>
</comment>
<name>A0A840RIP9_9NEIS</name>
<dbReference type="GO" id="GO:1901982">
    <property type="term" value="F:maltose binding"/>
    <property type="evidence" value="ECO:0007669"/>
    <property type="project" value="TreeGrafter"/>
</dbReference>
<evidence type="ECO:0000256" key="5">
    <source>
        <dbReference type="RuleBase" id="RU365005"/>
    </source>
</evidence>
<keyword evidence="5" id="KW-0574">Periplasm</keyword>
<dbReference type="Gene3D" id="3.40.190.10">
    <property type="entry name" value="Periplasmic binding protein-like II"/>
    <property type="match status" value="2"/>
</dbReference>
<keyword evidence="4" id="KW-0732">Signal</keyword>
<organism evidence="6 7">
    <name type="scientific">Silvimonas terrae</name>
    <dbReference type="NCBI Taxonomy" id="300266"/>
    <lineage>
        <taxon>Bacteria</taxon>
        <taxon>Pseudomonadati</taxon>
        <taxon>Pseudomonadota</taxon>
        <taxon>Betaproteobacteria</taxon>
        <taxon>Neisseriales</taxon>
        <taxon>Chitinibacteraceae</taxon>
        <taxon>Silvimonas</taxon>
    </lineage>
</organism>
<dbReference type="Pfam" id="PF01547">
    <property type="entry name" value="SBP_bac_1"/>
    <property type="match status" value="1"/>
</dbReference>
<keyword evidence="3 5" id="KW-0762">Sugar transport</keyword>
<dbReference type="AlphaFoldDB" id="A0A840RIP9"/>
<evidence type="ECO:0000256" key="4">
    <source>
        <dbReference type="ARBA" id="ARBA00022729"/>
    </source>
</evidence>
<dbReference type="PRINTS" id="PR00181">
    <property type="entry name" value="MALTOSEBP"/>
</dbReference>
<keyword evidence="2 5" id="KW-0813">Transport</keyword>
<reference evidence="6 7" key="1">
    <citation type="submission" date="2020-08" db="EMBL/GenBank/DDBJ databases">
        <title>Genomic Encyclopedia of Type Strains, Phase IV (KMG-IV): sequencing the most valuable type-strain genomes for metagenomic binning, comparative biology and taxonomic classification.</title>
        <authorList>
            <person name="Goeker M."/>
        </authorList>
    </citation>
    <scope>NUCLEOTIDE SEQUENCE [LARGE SCALE GENOMIC DNA]</scope>
    <source>
        <strain evidence="6 7">DSM 18233</strain>
    </source>
</reference>